<sequence length="97" mass="10825">MRRQPSKQQSADFISEIYRTTSSKRRGFATATQGSVSGSVRGSGIAMMKKATEDSKKSTSWVPDPVTGYYKPEGQTSQVDAADQIYELLMKQKNRRN</sequence>
<dbReference type="Pfam" id="PF03242">
    <property type="entry name" value="LEA_3a"/>
    <property type="match status" value="1"/>
</dbReference>
<proteinExistence type="predicted"/>
<dbReference type="PANTHER" id="PTHR33509:SF41">
    <property type="entry name" value="LATE EMBRYOGENESIS ABUNDANT PROTEIN, LEA_3 SUBGROUP"/>
    <property type="match status" value="1"/>
</dbReference>
<gene>
    <name evidence="1" type="ORF">Tco_0876434</name>
</gene>
<dbReference type="InterPro" id="IPR004926">
    <property type="entry name" value="LEA_3a"/>
</dbReference>
<dbReference type="Proteomes" id="UP001151760">
    <property type="component" value="Unassembled WGS sequence"/>
</dbReference>
<keyword evidence="2" id="KW-1185">Reference proteome</keyword>
<reference evidence="1" key="2">
    <citation type="submission" date="2022-01" db="EMBL/GenBank/DDBJ databases">
        <authorList>
            <person name="Yamashiro T."/>
            <person name="Shiraishi A."/>
            <person name="Satake H."/>
            <person name="Nakayama K."/>
        </authorList>
    </citation>
    <scope>NUCLEOTIDE SEQUENCE</scope>
</reference>
<evidence type="ECO:0000313" key="1">
    <source>
        <dbReference type="EMBL" id="GJT17728.1"/>
    </source>
</evidence>
<dbReference type="PANTHER" id="PTHR33509">
    <property type="entry name" value="LATE EMBRYOGENIS ABUNDANT PROTEIN 2-RELATED"/>
    <property type="match status" value="1"/>
</dbReference>
<accession>A0ABQ5BVE3</accession>
<reference evidence="1" key="1">
    <citation type="journal article" date="2022" name="Int. J. Mol. Sci.">
        <title>Draft Genome of Tanacetum Coccineum: Genomic Comparison of Closely Related Tanacetum-Family Plants.</title>
        <authorList>
            <person name="Yamashiro T."/>
            <person name="Shiraishi A."/>
            <person name="Nakayama K."/>
            <person name="Satake H."/>
        </authorList>
    </citation>
    <scope>NUCLEOTIDE SEQUENCE</scope>
</reference>
<protein>
    <submittedName>
        <fullName evidence="1">Late embryogenesis abundant protein, LEA5</fullName>
    </submittedName>
</protein>
<dbReference type="EMBL" id="BQNB010013582">
    <property type="protein sequence ID" value="GJT17728.1"/>
    <property type="molecule type" value="Genomic_DNA"/>
</dbReference>
<name>A0ABQ5BVE3_9ASTR</name>
<organism evidence="1 2">
    <name type="scientific">Tanacetum coccineum</name>
    <dbReference type="NCBI Taxonomy" id="301880"/>
    <lineage>
        <taxon>Eukaryota</taxon>
        <taxon>Viridiplantae</taxon>
        <taxon>Streptophyta</taxon>
        <taxon>Embryophyta</taxon>
        <taxon>Tracheophyta</taxon>
        <taxon>Spermatophyta</taxon>
        <taxon>Magnoliopsida</taxon>
        <taxon>eudicotyledons</taxon>
        <taxon>Gunneridae</taxon>
        <taxon>Pentapetalae</taxon>
        <taxon>asterids</taxon>
        <taxon>campanulids</taxon>
        <taxon>Asterales</taxon>
        <taxon>Asteraceae</taxon>
        <taxon>Asteroideae</taxon>
        <taxon>Anthemideae</taxon>
        <taxon>Anthemidinae</taxon>
        <taxon>Tanacetum</taxon>
    </lineage>
</organism>
<evidence type="ECO:0000313" key="2">
    <source>
        <dbReference type="Proteomes" id="UP001151760"/>
    </source>
</evidence>
<comment type="caution">
    <text evidence="1">The sequence shown here is derived from an EMBL/GenBank/DDBJ whole genome shotgun (WGS) entry which is preliminary data.</text>
</comment>